<dbReference type="EMBL" id="JABFUD020000009">
    <property type="protein sequence ID" value="KAI5075395.1"/>
    <property type="molecule type" value="Genomic_DNA"/>
</dbReference>
<gene>
    <name evidence="1" type="ORF">GOP47_0009470</name>
    <name evidence="2" type="ORF">GOP47_0009471</name>
</gene>
<evidence type="ECO:0000313" key="3">
    <source>
        <dbReference type="Proteomes" id="UP000886520"/>
    </source>
</evidence>
<organism evidence="1 3">
    <name type="scientific">Adiantum capillus-veneris</name>
    <name type="common">Maidenhair fern</name>
    <dbReference type="NCBI Taxonomy" id="13818"/>
    <lineage>
        <taxon>Eukaryota</taxon>
        <taxon>Viridiplantae</taxon>
        <taxon>Streptophyta</taxon>
        <taxon>Embryophyta</taxon>
        <taxon>Tracheophyta</taxon>
        <taxon>Polypodiopsida</taxon>
        <taxon>Polypodiidae</taxon>
        <taxon>Polypodiales</taxon>
        <taxon>Pteridineae</taxon>
        <taxon>Pteridaceae</taxon>
        <taxon>Vittarioideae</taxon>
        <taxon>Adiantum</taxon>
    </lineage>
</organism>
<proteinExistence type="predicted"/>
<comment type="caution">
    <text evidence="1">The sequence shown here is derived from an EMBL/GenBank/DDBJ whole genome shotgun (WGS) entry which is preliminary data.</text>
</comment>
<reference evidence="1" key="1">
    <citation type="submission" date="2021-01" db="EMBL/GenBank/DDBJ databases">
        <title>Adiantum capillus-veneris genome.</title>
        <authorList>
            <person name="Fang Y."/>
            <person name="Liao Q."/>
        </authorList>
    </citation>
    <scope>NUCLEOTIDE SEQUENCE</scope>
    <source>
        <strain evidence="1">H3</strain>
        <tissue evidence="1">Leaf</tissue>
    </source>
</reference>
<sequence length="59" mass="7072">MPDEAACEPFLLCMRLRTTPTFQRSCSRGVLILPPHVPHDYEHQFFWPLFVYRLQYFVA</sequence>
<evidence type="ECO:0000313" key="1">
    <source>
        <dbReference type="EMBL" id="KAI5075394.1"/>
    </source>
</evidence>
<name>A0A9D4UWN8_ADICA</name>
<keyword evidence="3" id="KW-1185">Reference proteome</keyword>
<evidence type="ECO:0000313" key="2">
    <source>
        <dbReference type="EMBL" id="KAI5075395.1"/>
    </source>
</evidence>
<protein>
    <submittedName>
        <fullName evidence="1">Uncharacterized protein</fullName>
    </submittedName>
</protein>
<dbReference type="Proteomes" id="UP000886520">
    <property type="component" value="Chromosome 9"/>
</dbReference>
<dbReference type="EMBL" id="JABFUD020000009">
    <property type="protein sequence ID" value="KAI5075394.1"/>
    <property type="molecule type" value="Genomic_DNA"/>
</dbReference>
<dbReference type="AlphaFoldDB" id="A0A9D4UWN8"/>
<accession>A0A9D4UWN8</accession>